<evidence type="ECO:0000256" key="8">
    <source>
        <dbReference type="ARBA" id="ARBA00022989"/>
    </source>
</evidence>
<evidence type="ECO:0000256" key="1">
    <source>
        <dbReference type="ARBA" id="ARBA00004383"/>
    </source>
</evidence>
<dbReference type="AlphaFoldDB" id="A0A809RWD3"/>
<dbReference type="Pfam" id="PF03544">
    <property type="entry name" value="TonB_C"/>
    <property type="match status" value="1"/>
</dbReference>
<evidence type="ECO:0000256" key="7">
    <source>
        <dbReference type="ARBA" id="ARBA00022927"/>
    </source>
</evidence>
<dbReference type="InterPro" id="IPR006260">
    <property type="entry name" value="TonB/TolA_C"/>
</dbReference>
<dbReference type="GO" id="GO:0031992">
    <property type="term" value="F:energy transducer activity"/>
    <property type="evidence" value="ECO:0007669"/>
    <property type="project" value="TreeGrafter"/>
</dbReference>
<feature type="region of interest" description="Disordered" evidence="10">
    <location>
        <begin position="61"/>
        <end position="84"/>
    </location>
</feature>
<dbReference type="GO" id="GO:0098797">
    <property type="term" value="C:plasma membrane protein complex"/>
    <property type="evidence" value="ECO:0007669"/>
    <property type="project" value="TreeGrafter"/>
</dbReference>
<keyword evidence="3" id="KW-0813">Transport</keyword>
<dbReference type="PROSITE" id="PS52015">
    <property type="entry name" value="TONB_CTD"/>
    <property type="match status" value="1"/>
</dbReference>
<dbReference type="PANTHER" id="PTHR33446">
    <property type="entry name" value="PROTEIN TONB-RELATED"/>
    <property type="match status" value="1"/>
</dbReference>
<feature type="domain" description="TonB C-terminal" evidence="11">
    <location>
        <begin position="85"/>
        <end position="170"/>
    </location>
</feature>
<evidence type="ECO:0000256" key="3">
    <source>
        <dbReference type="ARBA" id="ARBA00022448"/>
    </source>
</evidence>
<dbReference type="GO" id="GO:0015031">
    <property type="term" value="P:protein transport"/>
    <property type="evidence" value="ECO:0007669"/>
    <property type="project" value="UniProtKB-KW"/>
</dbReference>
<reference evidence="12" key="1">
    <citation type="journal article" name="DNA Res.">
        <title>The physiological potential of anammox bacteria as revealed by their core genome structure.</title>
        <authorList>
            <person name="Okubo T."/>
            <person name="Toyoda A."/>
            <person name="Fukuhara K."/>
            <person name="Uchiyama I."/>
            <person name="Harigaya Y."/>
            <person name="Kuroiwa M."/>
            <person name="Suzuki T."/>
            <person name="Murakami Y."/>
            <person name="Suwa Y."/>
            <person name="Takami H."/>
        </authorList>
    </citation>
    <scope>NUCLEOTIDE SEQUENCE</scope>
    <source>
        <strain evidence="12">317325-3</strain>
    </source>
</reference>
<keyword evidence="5" id="KW-0997">Cell inner membrane</keyword>
<evidence type="ECO:0000256" key="2">
    <source>
        <dbReference type="ARBA" id="ARBA00006555"/>
    </source>
</evidence>
<evidence type="ECO:0000313" key="12">
    <source>
        <dbReference type="EMBL" id="BBO20687.1"/>
    </source>
</evidence>
<dbReference type="SUPFAM" id="SSF74653">
    <property type="entry name" value="TolA/TonB C-terminal domain"/>
    <property type="match status" value="1"/>
</dbReference>
<keyword evidence="6" id="KW-0812">Transmembrane</keyword>
<accession>A0A809RWD3</accession>
<dbReference type="NCBIfam" id="TIGR01352">
    <property type="entry name" value="tonB_Cterm"/>
    <property type="match status" value="1"/>
</dbReference>
<proteinExistence type="inferred from homology"/>
<keyword evidence="8" id="KW-1133">Transmembrane helix</keyword>
<dbReference type="Gene3D" id="3.30.1150.10">
    <property type="match status" value="1"/>
</dbReference>
<comment type="similarity">
    <text evidence="2">Belongs to the TonB family.</text>
</comment>
<evidence type="ECO:0000256" key="9">
    <source>
        <dbReference type="ARBA" id="ARBA00023136"/>
    </source>
</evidence>
<organism evidence="12 13">
    <name type="scientific">Candidatus Desulfobacillus denitrificans</name>
    <dbReference type="NCBI Taxonomy" id="2608985"/>
    <lineage>
        <taxon>Bacteria</taxon>
        <taxon>Pseudomonadati</taxon>
        <taxon>Pseudomonadota</taxon>
        <taxon>Betaproteobacteria</taxon>
        <taxon>Candidatus Desulfobacillus</taxon>
    </lineage>
</organism>
<gene>
    <name evidence="12" type="ORF">DSYM_13860</name>
</gene>
<keyword evidence="7" id="KW-0653">Protein transport</keyword>
<keyword evidence="9" id="KW-0472">Membrane</keyword>
<evidence type="ECO:0000313" key="13">
    <source>
        <dbReference type="Proteomes" id="UP000662914"/>
    </source>
</evidence>
<sequence>MPSRRLLLALAASLVLHLCLLGLGVPGEKVSPRGTAISARLLPPALVKPAQPLLKDTLAEAATPPAAAMPPTAVDTTGRRPARPRQAVAAQRKLSEVLFYPPEAVARGLEGEVRVLLTLDADGRILDAQVAAGSGHRLLDIAAVQAALAMGSLPDTGSREIILPVVFRLR</sequence>
<dbReference type="Proteomes" id="UP000662914">
    <property type="component" value="Chromosome"/>
</dbReference>
<dbReference type="EMBL" id="AP021857">
    <property type="protein sequence ID" value="BBO20687.1"/>
    <property type="molecule type" value="Genomic_DNA"/>
</dbReference>
<dbReference type="InterPro" id="IPR037682">
    <property type="entry name" value="TonB_C"/>
</dbReference>
<evidence type="ECO:0000256" key="5">
    <source>
        <dbReference type="ARBA" id="ARBA00022519"/>
    </source>
</evidence>
<evidence type="ECO:0000256" key="6">
    <source>
        <dbReference type="ARBA" id="ARBA00022692"/>
    </source>
</evidence>
<name>A0A809RWD3_9PROT</name>
<dbReference type="InterPro" id="IPR051045">
    <property type="entry name" value="TonB-dependent_transducer"/>
</dbReference>
<evidence type="ECO:0000259" key="11">
    <source>
        <dbReference type="PROSITE" id="PS52015"/>
    </source>
</evidence>
<evidence type="ECO:0000256" key="4">
    <source>
        <dbReference type="ARBA" id="ARBA00022475"/>
    </source>
</evidence>
<feature type="compositionally biased region" description="Low complexity" evidence="10">
    <location>
        <begin position="61"/>
        <end position="76"/>
    </location>
</feature>
<protein>
    <recommendedName>
        <fullName evidence="11">TonB C-terminal domain-containing protein</fullName>
    </recommendedName>
</protein>
<keyword evidence="4" id="KW-1003">Cell membrane</keyword>
<dbReference type="KEGG" id="ddz:DSYM_13860"/>
<dbReference type="GO" id="GO:0055085">
    <property type="term" value="P:transmembrane transport"/>
    <property type="evidence" value="ECO:0007669"/>
    <property type="project" value="InterPro"/>
</dbReference>
<comment type="subcellular location">
    <subcellularLocation>
        <location evidence="1">Cell inner membrane</location>
        <topology evidence="1">Single-pass membrane protein</topology>
        <orientation evidence="1">Periplasmic side</orientation>
    </subcellularLocation>
</comment>
<dbReference type="PANTHER" id="PTHR33446:SF2">
    <property type="entry name" value="PROTEIN TONB"/>
    <property type="match status" value="1"/>
</dbReference>
<evidence type="ECO:0000256" key="10">
    <source>
        <dbReference type="SAM" id="MobiDB-lite"/>
    </source>
</evidence>